<dbReference type="EMBL" id="CP036339">
    <property type="protein sequence ID" value="QDT71097.1"/>
    <property type="molecule type" value="Genomic_DNA"/>
</dbReference>
<protein>
    <submittedName>
        <fullName evidence="2">Uncharacterized protein</fullName>
    </submittedName>
</protein>
<evidence type="ECO:0000313" key="3">
    <source>
        <dbReference type="Proteomes" id="UP000317909"/>
    </source>
</evidence>
<dbReference type="AlphaFoldDB" id="A0A517TRU1"/>
<keyword evidence="3" id="KW-1185">Reference proteome</keyword>
<evidence type="ECO:0000256" key="1">
    <source>
        <dbReference type="SAM" id="MobiDB-lite"/>
    </source>
</evidence>
<name>A0A517TRU1_9BACT</name>
<dbReference type="Proteomes" id="UP000317909">
    <property type="component" value="Chromosome"/>
</dbReference>
<organism evidence="2 3">
    <name type="scientific">Lacipirellula limnantheis</name>
    <dbReference type="NCBI Taxonomy" id="2528024"/>
    <lineage>
        <taxon>Bacteria</taxon>
        <taxon>Pseudomonadati</taxon>
        <taxon>Planctomycetota</taxon>
        <taxon>Planctomycetia</taxon>
        <taxon>Pirellulales</taxon>
        <taxon>Lacipirellulaceae</taxon>
        <taxon>Lacipirellula</taxon>
    </lineage>
</organism>
<sequence>MVNAPITRPYGTRRIHSTHFPSFEALGYFRSSLWDGNRLNAKAEQRFRQAPGAMTGRASISKPPRLEGVGDLLPLAGQLPINSIQWQKVPDPFALQLANREDFSRGVSRYTASPAATGPMPISGNQGDLDRA</sequence>
<gene>
    <name evidence="2" type="ORF">I41_02520</name>
</gene>
<evidence type="ECO:0000313" key="2">
    <source>
        <dbReference type="EMBL" id="QDT71097.1"/>
    </source>
</evidence>
<proteinExistence type="predicted"/>
<reference evidence="2 3" key="1">
    <citation type="submission" date="2019-02" db="EMBL/GenBank/DDBJ databases">
        <title>Deep-cultivation of Planctomycetes and their phenomic and genomic characterization uncovers novel biology.</title>
        <authorList>
            <person name="Wiegand S."/>
            <person name="Jogler M."/>
            <person name="Boedeker C."/>
            <person name="Pinto D."/>
            <person name="Vollmers J."/>
            <person name="Rivas-Marin E."/>
            <person name="Kohn T."/>
            <person name="Peeters S.H."/>
            <person name="Heuer A."/>
            <person name="Rast P."/>
            <person name="Oberbeckmann S."/>
            <person name="Bunk B."/>
            <person name="Jeske O."/>
            <person name="Meyerdierks A."/>
            <person name="Storesund J.E."/>
            <person name="Kallscheuer N."/>
            <person name="Luecker S."/>
            <person name="Lage O.M."/>
            <person name="Pohl T."/>
            <person name="Merkel B.J."/>
            <person name="Hornburger P."/>
            <person name="Mueller R.-W."/>
            <person name="Bruemmer F."/>
            <person name="Labrenz M."/>
            <person name="Spormann A.M."/>
            <person name="Op den Camp H."/>
            <person name="Overmann J."/>
            <person name="Amann R."/>
            <person name="Jetten M.S.M."/>
            <person name="Mascher T."/>
            <person name="Medema M.H."/>
            <person name="Devos D.P."/>
            <person name="Kaster A.-K."/>
            <person name="Ovreas L."/>
            <person name="Rohde M."/>
            <person name="Galperin M.Y."/>
            <person name="Jogler C."/>
        </authorList>
    </citation>
    <scope>NUCLEOTIDE SEQUENCE [LARGE SCALE GENOMIC DNA]</scope>
    <source>
        <strain evidence="2 3">I41</strain>
    </source>
</reference>
<dbReference type="KEGG" id="llh:I41_02520"/>
<accession>A0A517TRU1</accession>
<feature type="region of interest" description="Disordered" evidence="1">
    <location>
        <begin position="109"/>
        <end position="132"/>
    </location>
</feature>